<dbReference type="PANTHER" id="PTHR43233:SF1">
    <property type="entry name" value="FAMILY N-ACETYLTRANSFERASE, PUTATIVE (AFU_ORTHOLOGUE AFUA_6G03350)-RELATED"/>
    <property type="match status" value="1"/>
</dbReference>
<evidence type="ECO:0000259" key="1">
    <source>
        <dbReference type="PROSITE" id="PS51186"/>
    </source>
</evidence>
<dbReference type="CDD" id="cd04301">
    <property type="entry name" value="NAT_SF"/>
    <property type="match status" value="1"/>
</dbReference>
<dbReference type="Gene3D" id="3.40.630.30">
    <property type="match status" value="1"/>
</dbReference>
<reference evidence="2 3" key="1">
    <citation type="submission" date="2019-07" db="EMBL/GenBank/DDBJ databases">
        <title>Whole genome shotgun sequence of Brevifollis gellanilyticus NBRC 108608.</title>
        <authorList>
            <person name="Hosoyama A."/>
            <person name="Uohara A."/>
            <person name="Ohji S."/>
            <person name="Ichikawa N."/>
        </authorList>
    </citation>
    <scope>NUCLEOTIDE SEQUENCE [LARGE SCALE GENOMIC DNA]</scope>
    <source>
        <strain evidence="2 3">NBRC 108608</strain>
    </source>
</reference>
<name>A0A512M3Y2_9BACT</name>
<dbReference type="PROSITE" id="PS51186">
    <property type="entry name" value="GNAT"/>
    <property type="match status" value="1"/>
</dbReference>
<dbReference type="InterPro" id="IPR053144">
    <property type="entry name" value="Acetyltransferase_Butenolide"/>
</dbReference>
<dbReference type="Pfam" id="PF13508">
    <property type="entry name" value="Acetyltransf_7"/>
    <property type="match status" value="1"/>
</dbReference>
<proteinExistence type="predicted"/>
<comment type="caution">
    <text evidence="2">The sequence shown here is derived from an EMBL/GenBank/DDBJ whole genome shotgun (WGS) entry which is preliminary data.</text>
</comment>
<keyword evidence="3" id="KW-1185">Reference proteome</keyword>
<dbReference type="RefSeq" id="WP_146848877.1">
    <property type="nucleotide sequence ID" value="NZ_BKAG01000003.1"/>
</dbReference>
<dbReference type="SUPFAM" id="SSF55729">
    <property type="entry name" value="Acyl-CoA N-acyltransferases (Nat)"/>
    <property type="match status" value="1"/>
</dbReference>
<dbReference type="InterPro" id="IPR016181">
    <property type="entry name" value="Acyl_CoA_acyltransferase"/>
</dbReference>
<evidence type="ECO:0000313" key="2">
    <source>
        <dbReference type="EMBL" id="GEP41418.1"/>
    </source>
</evidence>
<protein>
    <submittedName>
        <fullName evidence="2">N-acetyltransferase</fullName>
    </submittedName>
</protein>
<dbReference type="EMBL" id="BKAG01000003">
    <property type="protein sequence ID" value="GEP41418.1"/>
    <property type="molecule type" value="Genomic_DNA"/>
</dbReference>
<dbReference type="PANTHER" id="PTHR43233">
    <property type="entry name" value="FAMILY N-ACETYLTRANSFERASE, PUTATIVE (AFU_ORTHOLOGUE AFUA_6G03350)-RELATED"/>
    <property type="match status" value="1"/>
</dbReference>
<dbReference type="Proteomes" id="UP000321577">
    <property type="component" value="Unassembled WGS sequence"/>
</dbReference>
<organism evidence="2 3">
    <name type="scientific">Brevifollis gellanilyticus</name>
    <dbReference type="NCBI Taxonomy" id="748831"/>
    <lineage>
        <taxon>Bacteria</taxon>
        <taxon>Pseudomonadati</taxon>
        <taxon>Verrucomicrobiota</taxon>
        <taxon>Verrucomicrobiia</taxon>
        <taxon>Verrucomicrobiales</taxon>
        <taxon>Verrucomicrobiaceae</taxon>
    </lineage>
</organism>
<keyword evidence="2" id="KW-0808">Transferase</keyword>
<accession>A0A512M3Y2</accession>
<dbReference type="InterPro" id="IPR000182">
    <property type="entry name" value="GNAT_dom"/>
</dbReference>
<dbReference type="GO" id="GO:0016747">
    <property type="term" value="F:acyltransferase activity, transferring groups other than amino-acyl groups"/>
    <property type="evidence" value="ECO:0007669"/>
    <property type="project" value="InterPro"/>
</dbReference>
<gene>
    <name evidence="2" type="ORF">BGE01nite_07090</name>
</gene>
<dbReference type="OrthoDB" id="3216107at2"/>
<sequence>MLLTRDDLILTDEQNRFDVPAIAALIQNTYWASHRGVEQIAASLRSSTCLALMRGEKTLGFVRAITDHSVNSYICDFVIAEECRGQKLGTWMLEVLMAHPDLVRTSQLLITKDAAAFYEQHGFAEHPYVCMKRPTQAWS</sequence>
<feature type="domain" description="N-acetyltransferase" evidence="1">
    <location>
        <begin position="9"/>
        <end position="139"/>
    </location>
</feature>
<evidence type="ECO:0000313" key="3">
    <source>
        <dbReference type="Proteomes" id="UP000321577"/>
    </source>
</evidence>
<dbReference type="AlphaFoldDB" id="A0A512M3Y2"/>